<name>A0AAD1F7N4_PREIN</name>
<organism evidence="1 2">
    <name type="scientific">Prevotella intermedia</name>
    <dbReference type="NCBI Taxonomy" id="28131"/>
    <lineage>
        <taxon>Bacteria</taxon>
        <taxon>Pseudomonadati</taxon>
        <taxon>Bacteroidota</taxon>
        <taxon>Bacteroidia</taxon>
        <taxon>Bacteroidales</taxon>
        <taxon>Prevotellaceae</taxon>
        <taxon>Prevotella</taxon>
    </lineage>
</organism>
<evidence type="ECO:0000313" key="1">
    <source>
        <dbReference type="EMBL" id="BAR96380.1"/>
    </source>
</evidence>
<dbReference type="EMBL" id="AP014925">
    <property type="protein sequence ID" value="BAR96380.1"/>
    <property type="molecule type" value="Genomic_DNA"/>
</dbReference>
<dbReference type="RefSeq" id="WP_014709576.1">
    <property type="nucleotide sequence ID" value="NZ_AP014925.1"/>
</dbReference>
<protein>
    <submittedName>
        <fullName evidence="1">Uncharacterized protein</fullName>
    </submittedName>
</protein>
<sequence>MLFYLTDSLIVAQTDTTYKNIYKAIQNISLQVIDSRHLLTGDFKVIEHFRTVFKENPIIGPLFNDLYQNFSTKGVPEQLTFYIEVVLKNPTKRTEGTKTICQKSYSHFLTLDHILEARIVCEDLYDAEFYKYILSWFIQTKGCNCSFAFHNQGGGGVNIFRTVKEELSKKHITLCIVDTDKKYESCPYDLNGTYGKCLSVGLTVDEYKLLPIEVHEVENLVPLNFIDIAFPLYTKKNVNDQRHKKHFDYLKKDAENLLPFFDYKKGIKKDELFEKNSEYRNFAKKCYILNDEKIKEEEDFDTYVDRLESKEVYPNLIGGTGTIKMALDLINCDSCPQPNLLIFQNDNWMKIGQTMLDWCISRDTESIH</sequence>
<proteinExistence type="predicted"/>
<gene>
    <name evidence="1" type="ORF">PI172_1652</name>
</gene>
<evidence type="ECO:0000313" key="2">
    <source>
        <dbReference type="Proteomes" id="UP000067008"/>
    </source>
</evidence>
<dbReference type="Proteomes" id="UP000067008">
    <property type="component" value="Chromosome 2"/>
</dbReference>
<reference evidence="1 2" key="1">
    <citation type="submission" date="2015-07" db="EMBL/GenBank/DDBJ databases">
        <title>Complete genome sequence of Prevotella intermedia strain 17-2.</title>
        <authorList>
            <person name="Nambu T."/>
        </authorList>
    </citation>
    <scope>NUCLEOTIDE SEQUENCE [LARGE SCALE GENOMIC DNA]</scope>
    <source>
        <strain evidence="1 2">17-2</strain>
    </source>
</reference>
<dbReference type="AlphaFoldDB" id="A0AAD1F7N4"/>
<accession>A0AAD1F7N4</accession>